<dbReference type="Proteomes" id="UP001177021">
    <property type="component" value="Unassembled WGS sequence"/>
</dbReference>
<sequence>MFRFVGFFTNNFISQQQHHRRLNFHLFSLTQNNNISSPLVPPGHHLLPPNTIAVKPSSNISSPANTSPYQTHPPLFSHRWPSFPSSPHHFLKSHFFLRRVQLLRFSRRRQWSLTPSYPSRTILPLSRRRIFIRSLVFVAIANVSHSIDLFFKIWGNQIVFMG</sequence>
<evidence type="ECO:0000313" key="1">
    <source>
        <dbReference type="EMBL" id="CAJ2668747.1"/>
    </source>
</evidence>
<comment type="caution">
    <text evidence="1">The sequence shown here is derived from an EMBL/GenBank/DDBJ whole genome shotgun (WGS) entry which is preliminary data.</text>
</comment>
<reference evidence="1" key="1">
    <citation type="submission" date="2023-10" db="EMBL/GenBank/DDBJ databases">
        <authorList>
            <person name="Rodriguez Cubillos JULIANA M."/>
            <person name="De Vega J."/>
        </authorList>
    </citation>
    <scope>NUCLEOTIDE SEQUENCE</scope>
</reference>
<gene>
    <name evidence="1" type="ORF">MILVUS5_LOCUS33090</name>
</gene>
<protein>
    <submittedName>
        <fullName evidence="1">Uncharacterized protein</fullName>
    </submittedName>
</protein>
<evidence type="ECO:0000313" key="2">
    <source>
        <dbReference type="Proteomes" id="UP001177021"/>
    </source>
</evidence>
<accession>A0ACB0LNN0</accession>
<dbReference type="EMBL" id="CASHSV030000513">
    <property type="protein sequence ID" value="CAJ2668747.1"/>
    <property type="molecule type" value="Genomic_DNA"/>
</dbReference>
<name>A0ACB0LNN0_TRIPR</name>
<keyword evidence="2" id="KW-1185">Reference proteome</keyword>
<proteinExistence type="predicted"/>
<organism evidence="1 2">
    <name type="scientific">Trifolium pratense</name>
    <name type="common">Red clover</name>
    <dbReference type="NCBI Taxonomy" id="57577"/>
    <lineage>
        <taxon>Eukaryota</taxon>
        <taxon>Viridiplantae</taxon>
        <taxon>Streptophyta</taxon>
        <taxon>Embryophyta</taxon>
        <taxon>Tracheophyta</taxon>
        <taxon>Spermatophyta</taxon>
        <taxon>Magnoliopsida</taxon>
        <taxon>eudicotyledons</taxon>
        <taxon>Gunneridae</taxon>
        <taxon>Pentapetalae</taxon>
        <taxon>rosids</taxon>
        <taxon>fabids</taxon>
        <taxon>Fabales</taxon>
        <taxon>Fabaceae</taxon>
        <taxon>Papilionoideae</taxon>
        <taxon>50 kb inversion clade</taxon>
        <taxon>NPAAA clade</taxon>
        <taxon>Hologalegina</taxon>
        <taxon>IRL clade</taxon>
        <taxon>Trifolieae</taxon>
        <taxon>Trifolium</taxon>
    </lineage>
</organism>